<comment type="catalytic activity">
    <reaction evidence="11">
        <text>ADP(in) + ATP(out) = ADP(out) + ATP(in)</text>
        <dbReference type="Rhea" id="RHEA:34999"/>
        <dbReference type="ChEBI" id="CHEBI:30616"/>
        <dbReference type="ChEBI" id="CHEBI:456216"/>
    </reaction>
    <physiologicalReaction direction="left-to-right" evidence="11">
        <dbReference type="Rhea" id="RHEA:35000"/>
    </physiologicalReaction>
</comment>
<keyword evidence="9" id="KW-0496">Mitochondrion</keyword>
<dbReference type="GO" id="GO:0140021">
    <property type="term" value="P:mitochondrial ADP transmembrane transport"/>
    <property type="evidence" value="ECO:0007669"/>
    <property type="project" value="InterPro"/>
</dbReference>
<evidence type="ECO:0000259" key="15">
    <source>
        <dbReference type="Pfam" id="PF07258"/>
    </source>
</evidence>
<sequence>MMQSGRGDIIYRGTVDCARKIAVTEGLTAFFKGNLSNMYRSVGSSLVLVLYDEFKRWLLLAANSKNDDNTGTARLYLKLTTMSNNGTDRTDIPLSVTLEQFYALVHQLEKAKLEMDVYG</sequence>
<dbReference type="Gene3D" id="1.50.40.10">
    <property type="entry name" value="Mitochondrial carrier domain"/>
    <property type="match status" value="1"/>
</dbReference>
<evidence type="ECO:0000313" key="16">
    <source>
        <dbReference type="EMBL" id="CAF5206186.1"/>
    </source>
</evidence>
<keyword evidence="7" id="KW-0999">Mitochondrion inner membrane</keyword>
<evidence type="ECO:0000256" key="8">
    <source>
        <dbReference type="ARBA" id="ARBA00022989"/>
    </source>
</evidence>
<dbReference type="GO" id="GO:0005743">
    <property type="term" value="C:mitochondrial inner membrane"/>
    <property type="evidence" value="ECO:0007669"/>
    <property type="project" value="UniProtKB-SubCell"/>
</dbReference>
<dbReference type="SUPFAM" id="SSF103506">
    <property type="entry name" value="Mitochondrial carrier"/>
    <property type="match status" value="1"/>
</dbReference>
<dbReference type="AlphaFoldDB" id="A0A8S3J675"/>
<dbReference type="EMBL" id="CAJOBI010336179">
    <property type="protein sequence ID" value="CAF5206186.1"/>
    <property type="molecule type" value="Genomic_DNA"/>
</dbReference>
<evidence type="ECO:0000313" key="18">
    <source>
        <dbReference type="Proteomes" id="UP000681720"/>
    </source>
</evidence>
<dbReference type="PROSITE" id="PS50920">
    <property type="entry name" value="SOLCAR"/>
    <property type="match status" value="1"/>
</dbReference>
<dbReference type="PANTHER" id="PTHR45635">
    <property type="entry name" value="ADP,ATP CARRIER PROTEIN 1-RELATED-RELATED"/>
    <property type="match status" value="1"/>
</dbReference>
<keyword evidence="3 13" id="KW-0813">Transport</keyword>
<evidence type="ECO:0000256" key="10">
    <source>
        <dbReference type="ARBA" id="ARBA00023136"/>
    </source>
</evidence>
<evidence type="ECO:0000256" key="11">
    <source>
        <dbReference type="ARBA" id="ARBA00024143"/>
    </source>
</evidence>
<evidence type="ECO:0000256" key="6">
    <source>
        <dbReference type="ARBA" id="ARBA00022737"/>
    </source>
</evidence>
<evidence type="ECO:0000313" key="17">
    <source>
        <dbReference type="EMBL" id="CAF5211369.1"/>
    </source>
</evidence>
<gene>
    <name evidence="17" type="ORF">GIL414_LOCUS79908</name>
    <name evidence="16" type="ORF">SMN809_LOCUS76969</name>
</gene>
<name>A0A8S3J675_9BILA</name>
<evidence type="ECO:0000256" key="13">
    <source>
        <dbReference type="RuleBase" id="RU000488"/>
    </source>
</evidence>
<dbReference type="InterPro" id="IPR018108">
    <property type="entry name" value="MCP_transmembrane"/>
</dbReference>
<dbReference type="Proteomes" id="UP000681720">
    <property type="component" value="Unassembled WGS sequence"/>
</dbReference>
<dbReference type="GO" id="GO:0005471">
    <property type="term" value="F:ATP:ADP antiporter activity"/>
    <property type="evidence" value="ECO:0007669"/>
    <property type="project" value="UniProtKB-UniRule"/>
</dbReference>
<organism evidence="17 18">
    <name type="scientific">Rotaria magnacalcarata</name>
    <dbReference type="NCBI Taxonomy" id="392030"/>
    <lineage>
        <taxon>Eukaryota</taxon>
        <taxon>Metazoa</taxon>
        <taxon>Spiralia</taxon>
        <taxon>Gnathifera</taxon>
        <taxon>Rotifera</taxon>
        <taxon>Eurotatoria</taxon>
        <taxon>Bdelloidea</taxon>
        <taxon>Philodinida</taxon>
        <taxon>Philodinidae</taxon>
        <taxon>Rotaria</taxon>
    </lineage>
</organism>
<evidence type="ECO:0000256" key="3">
    <source>
        <dbReference type="ARBA" id="ARBA00022448"/>
    </source>
</evidence>
<reference evidence="17" key="1">
    <citation type="submission" date="2021-02" db="EMBL/GenBank/DDBJ databases">
        <authorList>
            <person name="Nowell W R."/>
        </authorList>
    </citation>
    <scope>NUCLEOTIDE SEQUENCE</scope>
</reference>
<dbReference type="InterPro" id="IPR002113">
    <property type="entry name" value="ADT_euk_type"/>
</dbReference>
<keyword evidence="8" id="KW-1133">Transmembrane helix</keyword>
<evidence type="ECO:0000256" key="14">
    <source>
        <dbReference type="RuleBase" id="RU368008"/>
    </source>
</evidence>
<dbReference type="Pfam" id="PF07258">
    <property type="entry name" value="COMM_domain"/>
    <property type="match status" value="1"/>
</dbReference>
<comment type="subcellular location">
    <subcellularLocation>
        <location evidence="14">Membrane</location>
        <topology evidence="14">Multi-pass membrane protein</topology>
    </subcellularLocation>
    <subcellularLocation>
        <location evidence="1">Mitochondrion inner membrane</location>
        <topology evidence="1">Multi-pass membrane protein</topology>
    </subcellularLocation>
</comment>
<dbReference type="Pfam" id="PF00153">
    <property type="entry name" value="Mito_carr"/>
    <property type="match status" value="1"/>
</dbReference>
<dbReference type="PANTHER" id="PTHR45635:SF14">
    <property type="entry name" value="ADP_ATP TRANSLOCASE"/>
    <property type="match status" value="1"/>
</dbReference>
<keyword evidence="6" id="KW-0677">Repeat</keyword>
<dbReference type="InterPro" id="IPR017920">
    <property type="entry name" value="COMM"/>
</dbReference>
<dbReference type="EMBL" id="CAJOBJ010353551">
    <property type="protein sequence ID" value="CAF5211369.1"/>
    <property type="molecule type" value="Genomic_DNA"/>
</dbReference>
<comment type="similarity">
    <text evidence="2 13">Belongs to the mitochondrial carrier (TC 2.A.29) family.</text>
</comment>
<feature type="domain" description="COMM" evidence="15">
    <location>
        <begin position="63"/>
        <end position="111"/>
    </location>
</feature>
<comment type="subunit">
    <text evidence="14">Monomer.</text>
</comment>
<protein>
    <recommendedName>
        <fullName evidence="14">ADP/ATP translocase</fullName>
    </recommendedName>
    <alternativeName>
        <fullName evidence="14">ADP,ATP carrier protein</fullName>
    </alternativeName>
</protein>
<dbReference type="Proteomes" id="UP000676336">
    <property type="component" value="Unassembled WGS sequence"/>
</dbReference>
<feature type="repeat" description="Solcar" evidence="12">
    <location>
        <begin position="1"/>
        <end position="57"/>
    </location>
</feature>
<evidence type="ECO:0000256" key="7">
    <source>
        <dbReference type="ARBA" id="ARBA00022792"/>
    </source>
</evidence>
<evidence type="ECO:0000256" key="1">
    <source>
        <dbReference type="ARBA" id="ARBA00004448"/>
    </source>
</evidence>
<evidence type="ECO:0000256" key="12">
    <source>
        <dbReference type="PROSITE-ProRule" id="PRU00282"/>
    </source>
</evidence>
<proteinExistence type="inferred from homology"/>
<evidence type="ECO:0000256" key="9">
    <source>
        <dbReference type="ARBA" id="ARBA00023128"/>
    </source>
</evidence>
<dbReference type="InterPro" id="IPR023395">
    <property type="entry name" value="MCP_dom_sf"/>
</dbReference>
<comment type="function">
    <text evidence="14">Catalyzes the exchange of ADP and ATP across the membrane.</text>
</comment>
<keyword evidence="10 12" id="KW-0472">Membrane</keyword>
<evidence type="ECO:0000256" key="2">
    <source>
        <dbReference type="ARBA" id="ARBA00006375"/>
    </source>
</evidence>
<keyword evidence="4" id="KW-0050">Antiport</keyword>
<keyword evidence="5 12" id="KW-0812">Transmembrane</keyword>
<evidence type="ECO:0000256" key="4">
    <source>
        <dbReference type="ARBA" id="ARBA00022449"/>
    </source>
</evidence>
<evidence type="ECO:0000256" key="5">
    <source>
        <dbReference type="ARBA" id="ARBA00022692"/>
    </source>
</evidence>
<accession>A0A8S3J675</accession>
<dbReference type="GO" id="GO:1990544">
    <property type="term" value="P:mitochondrial ATP transmembrane transport"/>
    <property type="evidence" value="ECO:0007669"/>
    <property type="project" value="InterPro"/>
</dbReference>
<comment type="caution">
    <text evidence="17">The sequence shown here is derived from an EMBL/GenBank/DDBJ whole genome shotgun (WGS) entry which is preliminary data.</text>
</comment>